<feature type="domain" description="LysR substrate-binding" evidence="2">
    <location>
        <begin position="11"/>
        <end position="213"/>
    </location>
</feature>
<dbReference type="GO" id="GO:0043565">
    <property type="term" value="F:sequence-specific DNA binding"/>
    <property type="evidence" value="ECO:0007669"/>
    <property type="project" value="TreeGrafter"/>
</dbReference>
<comment type="similarity">
    <text evidence="1">Belongs to the LysR transcriptional regulatory family.</text>
</comment>
<reference evidence="3" key="1">
    <citation type="submission" date="2021-11" db="EMBL/GenBank/DDBJ databases">
        <title>BS-T2-15 a new species belonging to the Comamonadaceae family isolated from the soil of a French oak forest.</title>
        <authorList>
            <person name="Mieszkin S."/>
            <person name="Alain K."/>
        </authorList>
    </citation>
    <scope>NUCLEOTIDE SEQUENCE</scope>
    <source>
        <strain evidence="3">BS-T2-15</strain>
    </source>
</reference>
<dbReference type="SUPFAM" id="SSF53850">
    <property type="entry name" value="Periplasmic binding protein-like II"/>
    <property type="match status" value="1"/>
</dbReference>
<dbReference type="InterPro" id="IPR005119">
    <property type="entry name" value="LysR_subst-bd"/>
</dbReference>
<dbReference type="CDD" id="cd08432">
    <property type="entry name" value="PBP2_GcdR_TrpI_HvrB_AmpR_like"/>
    <property type="match status" value="1"/>
</dbReference>
<proteinExistence type="inferred from homology"/>
<dbReference type="GO" id="GO:0003700">
    <property type="term" value="F:DNA-binding transcription factor activity"/>
    <property type="evidence" value="ECO:0007669"/>
    <property type="project" value="TreeGrafter"/>
</dbReference>
<evidence type="ECO:0000259" key="2">
    <source>
        <dbReference type="Pfam" id="PF03466"/>
    </source>
</evidence>
<name>A0A9X2C144_9BURK</name>
<dbReference type="PANTHER" id="PTHR30537">
    <property type="entry name" value="HTH-TYPE TRANSCRIPTIONAL REGULATOR"/>
    <property type="match status" value="1"/>
</dbReference>
<dbReference type="AlphaFoldDB" id="A0A9X2C144"/>
<dbReference type="Gene3D" id="3.40.190.10">
    <property type="entry name" value="Periplasmic binding protein-like II"/>
    <property type="match status" value="2"/>
</dbReference>
<gene>
    <name evidence="3" type="ORF">LPC04_06525</name>
</gene>
<organism evidence="3 4">
    <name type="scientific">Scleromatobacter humisilvae</name>
    <dbReference type="NCBI Taxonomy" id="2897159"/>
    <lineage>
        <taxon>Bacteria</taxon>
        <taxon>Pseudomonadati</taxon>
        <taxon>Pseudomonadota</taxon>
        <taxon>Betaproteobacteria</taxon>
        <taxon>Burkholderiales</taxon>
        <taxon>Sphaerotilaceae</taxon>
        <taxon>Scleromatobacter</taxon>
    </lineage>
</organism>
<evidence type="ECO:0000313" key="3">
    <source>
        <dbReference type="EMBL" id="MCK9685369.1"/>
    </source>
</evidence>
<dbReference type="InterPro" id="IPR058163">
    <property type="entry name" value="LysR-type_TF_proteobact-type"/>
</dbReference>
<dbReference type="EMBL" id="JAJLJH010000001">
    <property type="protein sequence ID" value="MCK9685369.1"/>
    <property type="molecule type" value="Genomic_DNA"/>
</dbReference>
<sequence length="219" mass="23608">MAAGVNELSASSRHIRISVTPAFASRVIVPALPQFYSAHAETTLAIDATERLVDLRRGEADVAVRYGRGDHGSLDAWPLADDEYIPVAVPGLARGGLTAAALKRQRLLHFRWKNEQLGGPTWGRWMTAAGSPGFNESDCVNFSDEALVAQAALDGVGVALLSSVLVRGELVQGRLVQVHPLSLPGLRFSAVATPDHPERETIVEFVRWLKALMQGPQSL</sequence>
<comment type="caution">
    <text evidence="3">The sequence shown here is derived from an EMBL/GenBank/DDBJ whole genome shotgun (WGS) entry which is preliminary data.</text>
</comment>
<evidence type="ECO:0000256" key="1">
    <source>
        <dbReference type="ARBA" id="ARBA00009437"/>
    </source>
</evidence>
<protein>
    <submittedName>
        <fullName evidence="3">LysR substrate-binding domain-containing protein</fullName>
    </submittedName>
</protein>
<dbReference type="Pfam" id="PF03466">
    <property type="entry name" value="LysR_substrate"/>
    <property type="match status" value="1"/>
</dbReference>
<dbReference type="PANTHER" id="PTHR30537:SF74">
    <property type="entry name" value="HTH-TYPE TRANSCRIPTIONAL REGULATOR TRPI"/>
    <property type="match status" value="1"/>
</dbReference>
<evidence type="ECO:0000313" key="4">
    <source>
        <dbReference type="Proteomes" id="UP001139353"/>
    </source>
</evidence>
<keyword evidence="4" id="KW-1185">Reference proteome</keyword>
<dbReference type="Proteomes" id="UP001139353">
    <property type="component" value="Unassembled WGS sequence"/>
</dbReference>
<accession>A0A9X2C144</accession>
<dbReference type="GO" id="GO:0006351">
    <property type="term" value="P:DNA-templated transcription"/>
    <property type="evidence" value="ECO:0007669"/>
    <property type="project" value="TreeGrafter"/>
</dbReference>